<dbReference type="EMBL" id="FM207411">
    <property type="protein sequence ID" value="CAR63281.1"/>
    <property type="molecule type" value="Genomic_DNA"/>
</dbReference>
<accession>C7BV52</accession>
<dbReference type="RefSeq" id="YP_003097318.1">
    <property type="nucleotide sequence ID" value="NC_013085.1"/>
</dbReference>
<name>C7BV52_9CAUD</name>
<reference evidence="1 2" key="1">
    <citation type="journal article" date="2009" name="Environ. Microbiol.">
        <title>Comparative genomics of marine cyanomyoviruses reveals the widespread occurrence of Synechococcus host genes localized to a hyperplastic region: implications for mechanisms of cyanophage evolution.</title>
        <authorList>
            <person name="Millard A.D."/>
            <person name="Zwirglmaier K."/>
            <person name="Downey M.J."/>
            <person name="Mann N.H."/>
            <person name="Scanlan D.J."/>
        </authorList>
    </citation>
    <scope>NUCLEOTIDE SEQUENCE</scope>
</reference>
<evidence type="ECO:0000313" key="1">
    <source>
        <dbReference type="EMBL" id="CAR63281.1"/>
    </source>
</evidence>
<dbReference type="Proteomes" id="UP000001515">
    <property type="component" value="Segment"/>
</dbReference>
<organism evidence="1 2">
    <name type="scientific">Synechococcus phage S-RSM4</name>
    <dbReference type="NCBI Taxonomy" id="555387"/>
    <lineage>
        <taxon>Viruses</taxon>
        <taxon>Duplodnaviria</taxon>
        <taxon>Heunggongvirae</taxon>
        <taxon>Uroviricota</taxon>
        <taxon>Caudoviricetes</taxon>
        <taxon>Pantevenvirales</taxon>
        <taxon>Kyanoviridae</taxon>
        <taxon>Gibbetvirus</taxon>
        <taxon>Gibbetvirus rsm4</taxon>
    </lineage>
</organism>
<gene>
    <name evidence="1" type="ORF">SRSM4_083</name>
</gene>
<keyword evidence="2" id="KW-1185">Reference proteome</keyword>
<proteinExistence type="predicted"/>
<evidence type="ECO:0000313" key="2">
    <source>
        <dbReference type="Proteomes" id="UP000001515"/>
    </source>
</evidence>
<dbReference type="GeneID" id="8303470"/>
<dbReference type="KEGG" id="vg:8303470"/>
<protein>
    <submittedName>
        <fullName evidence="1">Uncharacterized protein</fullName>
    </submittedName>
</protein>
<sequence>MDENRFQTSEELTLQLSCLLRFDPKVNNRATGVQRFNNLVDEVTGEDEAAVRVKLLYSGPEGQLDIVGGVVCLINDDHLVGGTRGQRDGASELTDAITNRV</sequence>